<feature type="domain" description="Glycosyl hydrolase family 32 C-terminal" evidence="7">
    <location>
        <begin position="382"/>
        <end position="576"/>
    </location>
</feature>
<evidence type="ECO:0000256" key="4">
    <source>
        <dbReference type="RuleBase" id="RU362110"/>
    </source>
</evidence>
<dbReference type="CDD" id="cd18624">
    <property type="entry name" value="GH32_Fruct1-like"/>
    <property type="match status" value="1"/>
</dbReference>
<accession>A0A8T2VF53</accession>
<dbReference type="SMART" id="SM00640">
    <property type="entry name" value="Glyco_32"/>
    <property type="match status" value="1"/>
</dbReference>
<evidence type="ECO:0000313" key="9">
    <source>
        <dbReference type="Proteomes" id="UP000825935"/>
    </source>
</evidence>
<evidence type="ECO:0000313" key="8">
    <source>
        <dbReference type="EMBL" id="KAH7443099.1"/>
    </source>
</evidence>
<comment type="similarity">
    <text evidence="1 4">Belongs to the glycosyl hydrolase 32 family.</text>
</comment>
<dbReference type="GO" id="GO:0005975">
    <property type="term" value="P:carbohydrate metabolic process"/>
    <property type="evidence" value="ECO:0007669"/>
    <property type="project" value="InterPro"/>
</dbReference>
<dbReference type="InterPro" id="IPR018053">
    <property type="entry name" value="Glyco_hydro_32_AS"/>
</dbReference>
<dbReference type="FunFam" id="2.60.120.560:FF:000002">
    <property type="entry name" value="Beta-fructofuranosidase, insoluble isoenzyme CWINV1"/>
    <property type="match status" value="1"/>
</dbReference>
<dbReference type="PANTHER" id="PTHR31953">
    <property type="entry name" value="BETA-FRUCTOFURANOSIDASE, INSOLUBLE ISOENZYME CWINV1-RELATED"/>
    <property type="match status" value="1"/>
</dbReference>
<comment type="caution">
    <text evidence="8">The sequence shown here is derived from an EMBL/GenBank/DDBJ whole genome shotgun (WGS) entry which is preliminary data.</text>
</comment>
<reference evidence="8" key="1">
    <citation type="submission" date="2021-08" db="EMBL/GenBank/DDBJ databases">
        <title>WGS assembly of Ceratopteris richardii.</title>
        <authorList>
            <person name="Marchant D.B."/>
            <person name="Chen G."/>
            <person name="Jenkins J."/>
            <person name="Shu S."/>
            <person name="Leebens-Mack J."/>
            <person name="Grimwood J."/>
            <person name="Schmutz J."/>
            <person name="Soltis P."/>
            <person name="Soltis D."/>
            <person name="Chen Z.-H."/>
        </authorList>
    </citation>
    <scope>NUCLEOTIDE SEQUENCE</scope>
    <source>
        <strain evidence="8">Whitten #5841</strain>
        <tissue evidence="8">Leaf</tissue>
    </source>
</reference>
<keyword evidence="3 4" id="KW-0326">Glycosidase</keyword>
<dbReference type="EMBL" id="CM035407">
    <property type="protein sequence ID" value="KAH7443099.1"/>
    <property type="molecule type" value="Genomic_DNA"/>
</dbReference>
<dbReference type="SUPFAM" id="SSF75005">
    <property type="entry name" value="Arabinanase/levansucrase/invertase"/>
    <property type="match status" value="1"/>
</dbReference>
<proteinExistence type="inferred from homology"/>
<dbReference type="FunFam" id="2.115.10.20:FF:000001">
    <property type="entry name" value="Beta-fructofuranosidase, insoluble isoenzyme CWINV1"/>
    <property type="match status" value="1"/>
</dbReference>
<evidence type="ECO:0000259" key="7">
    <source>
        <dbReference type="Pfam" id="PF08244"/>
    </source>
</evidence>
<keyword evidence="5" id="KW-0732">Signal</keyword>
<dbReference type="InterPro" id="IPR050551">
    <property type="entry name" value="Fructan_Metab_Enzymes"/>
</dbReference>
<keyword evidence="2 4" id="KW-0378">Hydrolase</keyword>
<dbReference type="OMA" id="LAVWEMS"/>
<dbReference type="Gene3D" id="2.115.10.20">
    <property type="entry name" value="Glycosyl hydrolase domain, family 43"/>
    <property type="match status" value="1"/>
</dbReference>
<dbReference type="InterPro" id="IPR013189">
    <property type="entry name" value="Glyco_hydro_32_C"/>
</dbReference>
<dbReference type="InterPro" id="IPR001362">
    <property type="entry name" value="Glyco_hydro_32"/>
</dbReference>
<evidence type="ECO:0000256" key="1">
    <source>
        <dbReference type="ARBA" id="ARBA00009902"/>
    </source>
</evidence>
<dbReference type="InterPro" id="IPR013320">
    <property type="entry name" value="ConA-like_dom_sf"/>
</dbReference>
<dbReference type="Pfam" id="PF08244">
    <property type="entry name" value="Glyco_hydro_32C"/>
    <property type="match status" value="1"/>
</dbReference>
<evidence type="ECO:0000259" key="6">
    <source>
        <dbReference type="Pfam" id="PF00251"/>
    </source>
</evidence>
<dbReference type="InterPro" id="IPR023296">
    <property type="entry name" value="Glyco_hydro_beta-prop_sf"/>
</dbReference>
<sequence length="585" mass="65467">MEILCKVFLVLLLFAVVAPELGCASHNVRIFAPSLSRLAASAASAASQPYRTSFHFQPPKNWMNDPNGPMFYNGYYHLFYQWNPYAAVWGNITWGHAVSTDMIHWDILELALVPDQWYDQYGCWSGSATFINGKPVLLYTGWSNVSFSRDNQVQMQAMAIAANYSDPLLREWTKLPQNPILTAPVGINSTKFRDPTTAWLGEDGKWRMIIGAKRKHRGVALLYRSSDFIQWEKAKHPLHTVALTGMWECPDFYPVPASASITGLDTSANGPHVKHVLKVSLDDTKHDYYTVGTYITSSDSFIASNANLDAGLGLRYDYGKYYASKTFFDSKKNRRILLGWVNESSSELADIAKDWSSLQAFPRIVWLDEEDNDRLLQWPIEEIEMLRKEKFSLKSSQIDKGATVKVEGVKSAQLDVLVDFELPQLNGAEEMVVNTNNAQQLCSVRGATRSGVLGPFGLLVLASEDLSEQTAVFFYIMSNGEGKWNALICNDQSRSTLAADTDKTPYGSFIPLSGMEKTLSLRVLVDHSIVETFAQGGKVCITSRVYPTKAIEDKAQLYLFNNGSVPVHLRELTAWDMETVHIGSI</sequence>
<keyword evidence="9" id="KW-1185">Reference proteome</keyword>
<evidence type="ECO:0008006" key="10">
    <source>
        <dbReference type="Google" id="ProtNLM"/>
    </source>
</evidence>
<gene>
    <name evidence="8" type="ORF">KP509_02G019500</name>
</gene>
<evidence type="ECO:0000256" key="3">
    <source>
        <dbReference type="ARBA" id="ARBA00023295"/>
    </source>
</evidence>
<dbReference type="GO" id="GO:0004553">
    <property type="term" value="F:hydrolase activity, hydrolyzing O-glycosyl compounds"/>
    <property type="evidence" value="ECO:0007669"/>
    <property type="project" value="InterPro"/>
</dbReference>
<feature type="chain" id="PRO_5035851845" description="Beta-fructofuranosidase" evidence="5">
    <location>
        <begin position="25"/>
        <end position="585"/>
    </location>
</feature>
<dbReference type="Proteomes" id="UP000825935">
    <property type="component" value="Chromosome 2"/>
</dbReference>
<dbReference type="AlphaFoldDB" id="A0A8T2VF53"/>
<dbReference type="Gene3D" id="2.60.120.560">
    <property type="entry name" value="Exo-inulinase, domain 1"/>
    <property type="match status" value="1"/>
</dbReference>
<feature type="domain" description="Glycosyl hydrolase family 32 N-terminal" evidence="6">
    <location>
        <begin position="55"/>
        <end position="379"/>
    </location>
</feature>
<dbReference type="InterPro" id="IPR013148">
    <property type="entry name" value="Glyco_hydro_32_N"/>
</dbReference>
<feature type="signal peptide" evidence="5">
    <location>
        <begin position="1"/>
        <end position="24"/>
    </location>
</feature>
<dbReference type="SUPFAM" id="SSF49899">
    <property type="entry name" value="Concanavalin A-like lectins/glucanases"/>
    <property type="match status" value="1"/>
</dbReference>
<protein>
    <recommendedName>
        <fullName evidence="10">Beta-fructofuranosidase</fullName>
    </recommendedName>
</protein>
<name>A0A8T2VF53_CERRI</name>
<dbReference type="PROSITE" id="PS00609">
    <property type="entry name" value="GLYCOSYL_HYDROL_F32"/>
    <property type="match status" value="1"/>
</dbReference>
<organism evidence="8 9">
    <name type="scientific">Ceratopteris richardii</name>
    <name type="common">Triangle waterfern</name>
    <dbReference type="NCBI Taxonomy" id="49495"/>
    <lineage>
        <taxon>Eukaryota</taxon>
        <taxon>Viridiplantae</taxon>
        <taxon>Streptophyta</taxon>
        <taxon>Embryophyta</taxon>
        <taxon>Tracheophyta</taxon>
        <taxon>Polypodiopsida</taxon>
        <taxon>Polypodiidae</taxon>
        <taxon>Polypodiales</taxon>
        <taxon>Pteridineae</taxon>
        <taxon>Pteridaceae</taxon>
        <taxon>Parkerioideae</taxon>
        <taxon>Ceratopteris</taxon>
    </lineage>
</organism>
<evidence type="ECO:0000256" key="2">
    <source>
        <dbReference type="ARBA" id="ARBA00022801"/>
    </source>
</evidence>
<dbReference type="Pfam" id="PF00251">
    <property type="entry name" value="Glyco_hydro_32N"/>
    <property type="match status" value="1"/>
</dbReference>
<dbReference type="OrthoDB" id="202537at2759"/>
<evidence type="ECO:0000256" key="5">
    <source>
        <dbReference type="SAM" id="SignalP"/>
    </source>
</evidence>